<gene>
    <name evidence="1" type="ORF">E2C01_100561</name>
</gene>
<reference evidence="1 2" key="1">
    <citation type="submission" date="2019-05" db="EMBL/GenBank/DDBJ databases">
        <title>Another draft genome of Portunus trituberculatus and its Hox gene families provides insights of decapod evolution.</title>
        <authorList>
            <person name="Jeong J.-H."/>
            <person name="Song I."/>
            <person name="Kim S."/>
            <person name="Choi T."/>
            <person name="Kim D."/>
            <person name="Ryu S."/>
            <person name="Kim W."/>
        </authorList>
    </citation>
    <scope>NUCLEOTIDE SEQUENCE [LARGE SCALE GENOMIC DNA]</scope>
    <source>
        <tissue evidence="1">Muscle</tissue>
    </source>
</reference>
<organism evidence="1 2">
    <name type="scientific">Portunus trituberculatus</name>
    <name type="common">Swimming crab</name>
    <name type="synonym">Neptunus trituberculatus</name>
    <dbReference type="NCBI Taxonomy" id="210409"/>
    <lineage>
        <taxon>Eukaryota</taxon>
        <taxon>Metazoa</taxon>
        <taxon>Ecdysozoa</taxon>
        <taxon>Arthropoda</taxon>
        <taxon>Crustacea</taxon>
        <taxon>Multicrustacea</taxon>
        <taxon>Malacostraca</taxon>
        <taxon>Eumalacostraca</taxon>
        <taxon>Eucarida</taxon>
        <taxon>Decapoda</taxon>
        <taxon>Pleocyemata</taxon>
        <taxon>Brachyura</taxon>
        <taxon>Eubrachyura</taxon>
        <taxon>Portunoidea</taxon>
        <taxon>Portunidae</taxon>
        <taxon>Portuninae</taxon>
        <taxon>Portunus</taxon>
    </lineage>
</organism>
<sequence length="155" mass="17241">MCNFMSLASDEPFINHRNLAKTFPRELQFQSTSFPTSPTSLCLFFHLPALERDPPYTAVPHLALPDLPAPRPPLTFSPRPAKLHEDNLVPLSCINLTPQFVGGLGAKGNWKGLVDLPALITPRERDVVLALSLWCHNAPCSKAPSRDHLGYSWVY</sequence>
<dbReference type="EMBL" id="VSRR010143126">
    <property type="protein sequence ID" value="MPD04850.1"/>
    <property type="molecule type" value="Genomic_DNA"/>
</dbReference>
<evidence type="ECO:0000313" key="1">
    <source>
        <dbReference type="EMBL" id="MPD04850.1"/>
    </source>
</evidence>
<comment type="caution">
    <text evidence="1">The sequence shown here is derived from an EMBL/GenBank/DDBJ whole genome shotgun (WGS) entry which is preliminary data.</text>
</comment>
<dbReference type="AlphaFoldDB" id="A0A5B7KCI9"/>
<evidence type="ECO:0000313" key="2">
    <source>
        <dbReference type="Proteomes" id="UP000324222"/>
    </source>
</evidence>
<name>A0A5B7KCI9_PORTR</name>
<dbReference type="Proteomes" id="UP000324222">
    <property type="component" value="Unassembled WGS sequence"/>
</dbReference>
<keyword evidence="2" id="KW-1185">Reference proteome</keyword>
<proteinExistence type="predicted"/>
<protein>
    <submittedName>
        <fullName evidence="1">Uncharacterized protein</fullName>
    </submittedName>
</protein>
<accession>A0A5B7KCI9</accession>